<evidence type="ECO:0000256" key="2">
    <source>
        <dbReference type="SAM" id="SignalP"/>
    </source>
</evidence>
<keyword evidence="2" id="KW-0732">Signal</keyword>
<proteinExistence type="predicted"/>
<dbReference type="EMBL" id="SOPW01000007">
    <property type="protein sequence ID" value="TFB21808.1"/>
    <property type="molecule type" value="Genomic_DNA"/>
</dbReference>
<keyword evidence="4" id="KW-1185">Reference proteome</keyword>
<feature type="chain" id="PRO_5021347536" description="DUF1795 domain-containing protein" evidence="2">
    <location>
        <begin position="24"/>
        <end position="173"/>
    </location>
</feature>
<feature type="region of interest" description="Disordered" evidence="1">
    <location>
        <begin position="21"/>
        <end position="46"/>
    </location>
</feature>
<feature type="signal peptide" evidence="2">
    <location>
        <begin position="1"/>
        <end position="23"/>
    </location>
</feature>
<dbReference type="RefSeq" id="WP_134339952.1">
    <property type="nucleotide sequence ID" value="NZ_SOPW01000007.1"/>
</dbReference>
<dbReference type="AlphaFoldDB" id="A0A4Y8IL46"/>
<feature type="compositionally biased region" description="Basic and acidic residues" evidence="1">
    <location>
        <begin position="28"/>
        <end position="45"/>
    </location>
</feature>
<dbReference type="Proteomes" id="UP000297975">
    <property type="component" value="Unassembled WGS sequence"/>
</dbReference>
<name>A0A4Y8IL46_9BACI</name>
<comment type="caution">
    <text evidence="3">The sequence shown here is derived from an EMBL/GenBank/DDBJ whole genome shotgun (WGS) entry which is preliminary data.</text>
</comment>
<dbReference type="OrthoDB" id="2943894at2"/>
<evidence type="ECO:0000256" key="1">
    <source>
        <dbReference type="SAM" id="MobiDB-lite"/>
    </source>
</evidence>
<accession>A0A4Y8IL46</accession>
<organism evidence="3 4">
    <name type="scientific">Filobacillus milosensis</name>
    <dbReference type="NCBI Taxonomy" id="94137"/>
    <lineage>
        <taxon>Bacteria</taxon>
        <taxon>Bacillati</taxon>
        <taxon>Bacillota</taxon>
        <taxon>Bacilli</taxon>
        <taxon>Bacillales</taxon>
        <taxon>Bacillaceae</taxon>
        <taxon>Filobacillus</taxon>
    </lineage>
</organism>
<evidence type="ECO:0000313" key="3">
    <source>
        <dbReference type="EMBL" id="TFB21808.1"/>
    </source>
</evidence>
<sequence>MLNKLLLTLTAGLLVLSGCGADAEEKEEQPQKTEQQEEQAKKEDTQQEALYKKGGLVVSEVSGWSVGKEKEDPLTVNFNHQNLKAIASVINTDKSFEQLKNELLNGAGDVEVLKEEDGHFSYHSKHEESIRTDVYITQHDQQTLVLSFLSKTDVYDEVKASIKEFQSAVNLQK</sequence>
<dbReference type="PROSITE" id="PS51257">
    <property type="entry name" value="PROKAR_LIPOPROTEIN"/>
    <property type="match status" value="1"/>
</dbReference>
<evidence type="ECO:0008006" key="5">
    <source>
        <dbReference type="Google" id="ProtNLM"/>
    </source>
</evidence>
<evidence type="ECO:0000313" key="4">
    <source>
        <dbReference type="Proteomes" id="UP000297975"/>
    </source>
</evidence>
<gene>
    <name evidence="3" type="ORF">E3U55_08270</name>
</gene>
<protein>
    <recommendedName>
        <fullName evidence="5">DUF1795 domain-containing protein</fullName>
    </recommendedName>
</protein>
<reference evidence="3 4" key="1">
    <citation type="submission" date="2019-03" db="EMBL/GenBank/DDBJ databases">
        <authorList>
            <person name="He R.-H."/>
        </authorList>
    </citation>
    <scope>NUCLEOTIDE SEQUENCE [LARGE SCALE GENOMIC DNA]</scope>
    <source>
        <strain evidence="4">SH 714</strain>
    </source>
</reference>